<evidence type="ECO:0000256" key="3">
    <source>
        <dbReference type="ARBA" id="ARBA00022741"/>
    </source>
</evidence>
<organism evidence="12 13">
    <name type="scientific">Lederbergia citrea</name>
    <dbReference type="NCBI Taxonomy" id="2833581"/>
    <lineage>
        <taxon>Bacteria</taxon>
        <taxon>Bacillati</taxon>
        <taxon>Bacillota</taxon>
        <taxon>Bacilli</taxon>
        <taxon>Bacillales</taxon>
        <taxon>Bacillaceae</taxon>
        <taxon>Lederbergia</taxon>
    </lineage>
</organism>
<keyword evidence="4 8" id="KW-0418">Kinase</keyword>
<evidence type="ECO:0000256" key="2">
    <source>
        <dbReference type="ARBA" id="ARBA00022679"/>
    </source>
</evidence>
<comment type="caution">
    <text evidence="8">Lacks conserved residue(s) required for the propagation of feature annotation.</text>
</comment>
<comment type="function">
    <text evidence="8">Involved in the catabolism of L-rhamnose (6-deoxy-L-mannose). Catalyzes the transfer of the gamma-phosphate group from ATP to the 1-hydroxyl group of L-rhamnulose to yield L-rhamnulose 1-phosphate.</text>
</comment>
<dbReference type="Gene3D" id="3.30.420.40">
    <property type="match status" value="2"/>
</dbReference>
<dbReference type="AlphaFoldDB" id="A0A942Z1Y1"/>
<dbReference type="GO" id="GO:0005829">
    <property type="term" value="C:cytosol"/>
    <property type="evidence" value="ECO:0007669"/>
    <property type="project" value="TreeGrafter"/>
</dbReference>
<keyword evidence="6" id="KW-1015">Disulfide bond</keyword>
<comment type="catalytic activity">
    <reaction evidence="8">
        <text>L-rhamnulose + ATP = L-rhamnulose 1-phosphate + ADP + H(+)</text>
        <dbReference type="Rhea" id="RHEA:20117"/>
        <dbReference type="ChEBI" id="CHEBI:15378"/>
        <dbReference type="ChEBI" id="CHEBI:17897"/>
        <dbReference type="ChEBI" id="CHEBI:30616"/>
        <dbReference type="ChEBI" id="CHEBI:58313"/>
        <dbReference type="ChEBI" id="CHEBI:456216"/>
        <dbReference type="EC" id="2.7.1.5"/>
    </reaction>
</comment>
<keyword evidence="3 8" id="KW-0547">Nucleotide-binding</keyword>
<dbReference type="PANTHER" id="PTHR10196">
    <property type="entry name" value="SUGAR KINASE"/>
    <property type="match status" value="1"/>
</dbReference>
<reference evidence="12 13" key="1">
    <citation type="submission" date="2021-05" db="EMBL/GenBank/DDBJ databases">
        <title>Novel Bacillus species.</title>
        <authorList>
            <person name="Liu G."/>
        </authorList>
    </citation>
    <scope>NUCLEOTIDE SEQUENCE [LARGE SCALE GENOMIC DNA]</scope>
    <source>
        <strain evidence="12 13">FJAT-49682</strain>
    </source>
</reference>
<dbReference type="InterPro" id="IPR018484">
    <property type="entry name" value="FGGY_N"/>
</dbReference>
<dbReference type="EMBL" id="JAGYPN010000001">
    <property type="protein sequence ID" value="MBS4221953.1"/>
    <property type="molecule type" value="Genomic_DNA"/>
</dbReference>
<keyword evidence="13" id="KW-1185">Reference proteome</keyword>
<dbReference type="Pfam" id="PF00370">
    <property type="entry name" value="FGGY_N"/>
    <property type="match status" value="1"/>
</dbReference>
<comment type="cofactor">
    <cofactor evidence="8">
        <name>Mg(2+)</name>
        <dbReference type="ChEBI" id="CHEBI:18420"/>
    </cofactor>
</comment>
<dbReference type="RefSeq" id="WP_213096933.1">
    <property type="nucleotide sequence ID" value="NZ_JAGYPH010000001.1"/>
</dbReference>
<dbReference type="HAMAP" id="MF_01535">
    <property type="entry name" value="Rhamnulokinase"/>
    <property type="match status" value="1"/>
</dbReference>
<dbReference type="InterPro" id="IPR043129">
    <property type="entry name" value="ATPase_NBD"/>
</dbReference>
<dbReference type="SUPFAM" id="SSF53067">
    <property type="entry name" value="Actin-like ATPase domain"/>
    <property type="match status" value="2"/>
</dbReference>
<dbReference type="PANTHER" id="PTHR10196:SF93">
    <property type="entry name" value="L-RHAMNULOKINASE"/>
    <property type="match status" value="1"/>
</dbReference>
<dbReference type="FunFam" id="3.30.420.40:FF:000064">
    <property type="entry name" value="Rhamnulokinase"/>
    <property type="match status" value="1"/>
</dbReference>
<evidence type="ECO:0000313" key="12">
    <source>
        <dbReference type="EMBL" id="MBS4221953.1"/>
    </source>
</evidence>
<evidence type="ECO:0000256" key="1">
    <source>
        <dbReference type="ARBA" id="ARBA00009156"/>
    </source>
</evidence>
<dbReference type="EC" id="2.7.1.5" evidence="8 9"/>
<evidence type="ECO:0000256" key="9">
    <source>
        <dbReference type="NCBIfam" id="TIGR02627"/>
    </source>
</evidence>
<dbReference type="InterPro" id="IPR018485">
    <property type="entry name" value="FGGY_C"/>
</dbReference>
<feature type="active site" description="Proton acceptor" evidence="8">
    <location>
        <position position="234"/>
    </location>
</feature>
<evidence type="ECO:0000256" key="8">
    <source>
        <dbReference type="HAMAP-Rule" id="MF_01535"/>
    </source>
</evidence>
<dbReference type="GO" id="GO:0005524">
    <property type="term" value="F:ATP binding"/>
    <property type="evidence" value="ECO:0007669"/>
    <property type="project" value="UniProtKB-KW"/>
</dbReference>
<comment type="pathway">
    <text evidence="8">Carbohydrate degradation; L-rhamnose degradation; glycerone phosphate from L-rhamnose: step 2/3.</text>
</comment>
<dbReference type="GO" id="GO:0004370">
    <property type="term" value="F:glycerol kinase activity"/>
    <property type="evidence" value="ECO:0007669"/>
    <property type="project" value="TreeGrafter"/>
</dbReference>
<feature type="domain" description="Carbohydrate kinase FGGY C-terminal" evidence="11">
    <location>
        <begin position="250"/>
        <end position="438"/>
    </location>
</feature>
<dbReference type="CDD" id="cd07771">
    <property type="entry name" value="ASKHA_NBD_FGGY_RhaB-like"/>
    <property type="match status" value="1"/>
</dbReference>
<evidence type="ECO:0000259" key="10">
    <source>
        <dbReference type="Pfam" id="PF00370"/>
    </source>
</evidence>
<feature type="binding site" evidence="8">
    <location>
        <position position="256"/>
    </location>
    <ligand>
        <name>ATP</name>
        <dbReference type="ChEBI" id="CHEBI:30616"/>
    </ligand>
</feature>
<protein>
    <recommendedName>
        <fullName evidence="8 9">Rhamnulokinase</fullName>
        <shortName evidence="8">RhaB</shortName>
        <ecNumber evidence="8 9">2.7.1.5</ecNumber>
    </recommendedName>
    <alternativeName>
        <fullName evidence="8">ATP:L-rhamnulose phosphotransferase</fullName>
    </alternativeName>
    <alternativeName>
        <fullName evidence="8">L-rhamnulose 1-kinase</fullName>
    </alternativeName>
    <alternativeName>
        <fullName evidence="8">Rhamnulose kinase</fullName>
    </alternativeName>
</protein>
<feature type="domain" description="Carbohydrate kinase FGGY N-terminal" evidence="10">
    <location>
        <begin position="3"/>
        <end position="241"/>
    </location>
</feature>
<comment type="caution">
    <text evidence="12">The sequence shown here is derived from an EMBL/GenBank/DDBJ whole genome shotgun (WGS) entry which is preliminary data.</text>
</comment>
<keyword evidence="2 8" id="KW-0808">Transferase</keyword>
<sequence length="488" mass="55494">MIHIAVDIGASSGRLVAGEIKNGKLTIKDIHRFSNGFEKKDGTYYWDIDYIMNEILQGLSVAKSLGFEECTVGIDTWAVDYVLLDQNGDRLQDVVTYRDHRTDKTIEKLTNLMSKEEIYRKTGIQFLPFNTIYQLFEEDQELLQNTDKILMIPDYLGYRLTGNAVTEVTNASTTQLLNIDSRAFDEELLELISVKKEQFAALIEPGTELGLLKHKWFPEYDLPECKIITVASHDTASAIVGTPGDGENWAYLSSGTWSLIGIENHKPFIDSYALADNYTNEWGAFGTFRFLKNIMGLWILQEVRRKLNGDFSFEQLVEEAKQVQPFQQFINFNDHRFLNPVNMIEEIQEYCRETNQSVPESAGELASAVFNNLAIIYAIALEDLERMTSKQINRVHIVGGGANNEFLNQLTANLSGKTVYAGPSEATAIGNLIVQLIANKELEHIESGRQLIKDSFKIKSFNPYPDSKEDIIRQFKRMLYSQNREEIS</sequence>
<feature type="binding site" evidence="8">
    <location>
        <position position="301"/>
    </location>
    <ligand>
        <name>ATP</name>
        <dbReference type="ChEBI" id="CHEBI:30616"/>
    </ligand>
</feature>
<dbReference type="GO" id="GO:0019301">
    <property type="term" value="P:rhamnose catabolic process"/>
    <property type="evidence" value="ECO:0007669"/>
    <property type="project" value="UniProtKB-UniRule"/>
</dbReference>
<proteinExistence type="inferred from homology"/>
<dbReference type="GO" id="GO:0008993">
    <property type="term" value="F:rhamnulokinase activity"/>
    <property type="evidence" value="ECO:0007669"/>
    <property type="project" value="UniProtKB-UniRule"/>
</dbReference>
<feature type="binding site" evidence="8">
    <location>
        <begin position="233"/>
        <end position="235"/>
    </location>
    <ligand>
        <name>substrate</name>
    </ligand>
</feature>
<evidence type="ECO:0000256" key="5">
    <source>
        <dbReference type="ARBA" id="ARBA00022840"/>
    </source>
</evidence>
<comment type="similarity">
    <text evidence="1">Belongs to the FGGY kinase family.</text>
</comment>
<evidence type="ECO:0000256" key="7">
    <source>
        <dbReference type="ARBA" id="ARBA00023308"/>
    </source>
</evidence>
<dbReference type="PIRSF" id="PIRSF000538">
    <property type="entry name" value="GlpK"/>
    <property type="match status" value="1"/>
</dbReference>
<feature type="binding site" evidence="8">
    <location>
        <position position="400"/>
    </location>
    <ligand>
        <name>ATP</name>
        <dbReference type="ChEBI" id="CHEBI:30616"/>
    </ligand>
</feature>
<dbReference type="NCBIfam" id="TIGR02627">
    <property type="entry name" value="rhamnulo_kin"/>
    <property type="match status" value="1"/>
</dbReference>
<dbReference type="Pfam" id="PF02782">
    <property type="entry name" value="FGGY_C"/>
    <property type="match status" value="1"/>
</dbReference>
<dbReference type="GO" id="GO:0006071">
    <property type="term" value="P:glycerol metabolic process"/>
    <property type="evidence" value="ECO:0007669"/>
    <property type="project" value="TreeGrafter"/>
</dbReference>
<comment type="similarity">
    <text evidence="8">Belongs to the rhamnulokinase family.</text>
</comment>
<feature type="binding site" evidence="8">
    <location>
        <position position="78"/>
    </location>
    <ligand>
        <name>substrate</name>
    </ligand>
</feature>
<evidence type="ECO:0000256" key="6">
    <source>
        <dbReference type="ARBA" id="ARBA00023157"/>
    </source>
</evidence>
<evidence type="ECO:0000256" key="4">
    <source>
        <dbReference type="ARBA" id="ARBA00022777"/>
    </source>
</evidence>
<feature type="binding site" evidence="8">
    <location>
        <begin position="10"/>
        <end position="14"/>
    </location>
    <ligand>
        <name>ATP</name>
        <dbReference type="ChEBI" id="CHEBI:30616"/>
    </ligand>
</feature>
<evidence type="ECO:0000259" key="11">
    <source>
        <dbReference type="Pfam" id="PF02782"/>
    </source>
</evidence>
<gene>
    <name evidence="8 12" type="primary">rhaB</name>
    <name evidence="12" type="ORF">KHA91_04200</name>
</gene>
<keyword evidence="7 8" id="KW-0684">Rhamnose metabolism</keyword>
<feature type="binding site" evidence="8">
    <location>
        <position position="293"/>
    </location>
    <ligand>
        <name>substrate</name>
    </ligand>
</feature>
<dbReference type="InterPro" id="IPR000577">
    <property type="entry name" value="Carb_kinase_FGGY"/>
</dbReference>
<accession>A0A942Z1Y1</accession>
<dbReference type="InterPro" id="IPR013449">
    <property type="entry name" value="Rhamnulokinase"/>
</dbReference>
<keyword evidence="8" id="KW-0460">Magnesium</keyword>
<dbReference type="Proteomes" id="UP000676456">
    <property type="component" value="Unassembled WGS sequence"/>
</dbReference>
<name>A0A942Z1Y1_9BACI</name>
<keyword evidence="5 8" id="KW-0067">ATP-binding</keyword>
<evidence type="ECO:0000313" key="13">
    <source>
        <dbReference type="Proteomes" id="UP000676456"/>
    </source>
</evidence>